<keyword evidence="1" id="KW-0378">Hydrolase</keyword>
<dbReference type="GO" id="GO:0016787">
    <property type="term" value="F:hydrolase activity"/>
    <property type="evidence" value="ECO:0007669"/>
    <property type="project" value="UniProtKB-KW"/>
</dbReference>
<protein>
    <submittedName>
        <fullName evidence="1">P-loop containing nucleoside triphosphate hydrolase protein</fullName>
    </submittedName>
</protein>
<keyword evidence="2" id="KW-1185">Reference proteome</keyword>
<evidence type="ECO:0000313" key="2">
    <source>
        <dbReference type="Proteomes" id="UP001218188"/>
    </source>
</evidence>
<sequence>APAVQSINSCPPPSQIFQGRQTILAKMHQLFTPDSGKQLIYVLHGLGGAGKTQIALKFIQESLANFSDIFFVDASTLDTIETGLKNIAVSKAVGDSSQDALQWLQSKHGNWLLFFDNADDPKINLNKFFPQCNHGNIIITSRNPGLRNYGAYSAVSDMEEEDATILLLQSTTKENSEENHRVAAKIAKELCYLPLAIVQAGSFISKSEDLEGYLALYQKNQAHLLREKPQQDDDYAWTVNTTWHTSFDRLSQPAATLLQLCSFLHYTGLSEDMFSRASKYSFPVWLPAKEELQEPLEFLSHFLRPTGEWDSLKFLTITNEIMAYSLINFDPTTQLFSIHPLVHSWIR</sequence>
<dbReference type="AlphaFoldDB" id="A0AAD6T2G4"/>
<dbReference type="PANTHER" id="PTHR35205">
    <property type="entry name" value="NB-ARC AND TPR DOMAIN PROTEIN"/>
    <property type="match status" value="1"/>
</dbReference>
<proteinExistence type="predicted"/>
<name>A0AAD6T2G4_9AGAR</name>
<comment type="caution">
    <text evidence="1">The sequence shown here is derived from an EMBL/GenBank/DDBJ whole genome shotgun (WGS) entry which is preliminary data.</text>
</comment>
<reference evidence="1" key="1">
    <citation type="submission" date="2023-03" db="EMBL/GenBank/DDBJ databases">
        <title>Massive genome expansion in bonnet fungi (Mycena s.s.) driven by repeated elements and novel gene families across ecological guilds.</title>
        <authorList>
            <consortium name="Lawrence Berkeley National Laboratory"/>
            <person name="Harder C.B."/>
            <person name="Miyauchi S."/>
            <person name="Viragh M."/>
            <person name="Kuo A."/>
            <person name="Thoen E."/>
            <person name="Andreopoulos B."/>
            <person name="Lu D."/>
            <person name="Skrede I."/>
            <person name="Drula E."/>
            <person name="Henrissat B."/>
            <person name="Morin E."/>
            <person name="Kohler A."/>
            <person name="Barry K."/>
            <person name="LaButti K."/>
            <person name="Morin E."/>
            <person name="Salamov A."/>
            <person name="Lipzen A."/>
            <person name="Mereny Z."/>
            <person name="Hegedus B."/>
            <person name="Baldrian P."/>
            <person name="Stursova M."/>
            <person name="Weitz H."/>
            <person name="Taylor A."/>
            <person name="Grigoriev I.V."/>
            <person name="Nagy L.G."/>
            <person name="Martin F."/>
            <person name="Kauserud H."/>
        </authorList>
    </citation>
    <scope>NUCLEOTIDE SEQUENCE</scope>
    <source>
        <strain evidence="1">CBHHK200</strain>
    </source>
</reference>
<feature type="non-terminal residue" evidence="1">
    <location>
        <position position="347"/>
    </location>
</feature>
<dbReference type="InterPro" id="IPR027417">
    <property type="entry name" value="P-loop_NTPase"/>
</dbReference>
<dbReference type="EMBL" id="JARJCM010000031">
    <property type="protein sequence ID" value="KAJ7038536.1"/>
    <property type="molecule type" value="Genomic_DNA"/>
</dbReference>
<evidence type="ECO:0000313" key="1">
    <source>
        <dbReference type="EMBL" id="KAJ7038536.1"/>
    </source>
</evidence>
<dbReference type="GO" id="GO:0043531">
    <property type="term" value="F:ADP binding"/>
    <property type="evidence" value="ECO:0007669"/>
    <property type="project" value="InterPro"/>
</dbReference>
<accession>A0AAD6T2G4</accession>
<feature type="non-terminal residue" evidence="1">
    <location>
        <position position="1"/>
    </location>
</feature>
<dbReference type="Gene3D" id="3.40.50.300">
    <property type="entry name" value="P-loop containing nucleotide triphosphate hydrolases"/>
    <property type="match status" value="1"/>
</dbReference>
<dbReference type="SUPFAM" id="SSF52540">
    <property type="entry name" value="P-loop containing nucleoside triphosphate hydrolases"/>
    <property type="match status" value="1"/>
</dbReference>
<dbReference type="Proteomes" id="UP001218188">
    <property type="component" value="Unassembled WGS sequence"/>
</dbReference>
<dbReference type="PANTHER" id="PTHR35205:SF1">
    <property type="entry name" value="ZU5 DOMAIN-CONTAINING PROTEIN"/>
    <property type="match status" value="1"/>
</dbReference>
<dbReference type="Gene3D" id="1.10.8.430">
    <property type="entry name" value="Helical domain of apoptotic protease-activating factors"/>
    <property type="match status" value="1"/>
</dbReference>
<gene>
    <name evidence="1" type="ORF">C8F04DRAFT_926623</name>
</gene>
<organism evidence="1 2">
    <name type="scientific">Mycena alexandri</name>
    <dbReference type="NCBI Taxonomy" id="1745969"/>
    <lineage>
        <taxon>Eukaryota</taxon>
        <taxon>Fungi</taxon>
        <taxon>Dikarya</taxon>
        <taxon>Basidiomycota</taxon>
        <taxon>Agaricomycotina</taxon>
        <taxon>Agaricomycetes</taxon>
        <taxon>Agaricomycetidae</taxon>
        <taxon>Agaricales</taxon>
        <taxon>Marasmiineae</taxon>
        <taxon>Mycenaceae</taxon>
        <taxon>Mycena</taxon>
    </lineage>
</organism>
<dbReference type="InterPro" id="IPR042197">
    <property type="entry name" value="Apaf_helical"/>
</dbReference>